<feature type="chain" id="PRO_5047514501" description="Hydrophobin" evidence="2">
    <location>
        <begin position="18"/>
        <end position="134"/>
    </location>
</feature>
<keyword evidence="4" id="KW-1185">Reference proteome</keyword>
<evidence type="ECO:0000313" key="3">
    <source>
        <dbReference type="EMBL" id="KAF9883862.1"/>
    </source>
</evidence>
<dbReference type="AlphaFoldDB" id="A0AAD4CDQ9"/>
<dbReference type="GO" id="GO:0009277">
    <property type="term" value="C:fungal-type cell wall"/>
    <property type="evidence" value="ECO:0007669"/>
    <property type="project" value="InterPro"/>
</dbReference>
<protein>
    <recommendedName>
        <fullName evidence="5">Hydrophobin</fullName>
    </recommendedName>
</protein>
<accession>A0AAD4CDQ9</accession>
<name>A0AAD4CDQ9_ASPNN</name>
<dbReference type="InterPro" id="IPR001338">
    <property type="entry name" value="Class_I_Hydrophobin"/>
</dbReference>
<keyword evidence="2" id="KW-0732">Signal</keyword>
<sequence>MITIRSLLFHLPLLAVASSFDEPSRNVSSSPAIQEIQETHCTVGDIACCNSVHDTKESGLLSGLLGEGLLHTLIGTSDSPCAKVSLIDELGILSLIKETENGPVCKNIIACCPAGTQKCVAIDASGSGKDKQQE</sequence>
<keyword evidence="1" id="KW-1015">Disulfide bond</keyword>
<organism evidence="3 4">
    <name type="scientific">Aspergillus nanangensis</name>
    <dbReference type="NCBI Taxonomy" id="2582783"/>
    <lineage>
        <taxon>Eukaryota</taxon>
        <taxon>Fungi</taxon>
        <taxon>Dikarya</taxon>
        <taxon>Ascomycota</taxon>
        <taxon>Pezizomycotina</taxon>
        <taxon>Eurotiomycetes</taxon>
        <taxon>Eurotiomycetidae</taxon>
        <taxon>Eurotiales</taxon>
        <taxon>Aspergillaceae</taxon>
        <taxon>Aspergillus</taxon>
        <taxon>Aspergillus subgen. Circumdati</taxon>
    </lineage>
</organism>
<reference evidence="3" key="2">
    <citation type="submission" date="2020-02" db="EMBL/GenBank/DDBJ databases">
        <authorList>
            <person name="Gilchrist C.L.M."/>
            <person name="Chooi Y.-H."/>
        </authorList>
    </citation>
    <scope>NUCLEOTIDE SEQUENCE</scope>
    <source>
        <strain evidence="3">MST-FP2251</strain>
    </source>
</reference>
<gene>
    <name evidence="3" type="ORF">FE257_002705</name>
</gene>
<evidence type="ECO:0000256" key="2">
    <source>
        <dbReference type="SAM" id="SignalP"/>
    </source>
</evidence>
<dbReference type="EMBL" id="VCAU01000144">
    <property type="protein sequence ID" value="KAF9883862.1"/>
    <property type="molecule type" value="Genomic_DNA"/>
</dbReference>
<comment type="caution">
    <text evidence="3">The sequence shown here is derived from an EMBL/GenBank/DDBJ whole genome shotgun (WGS) entry which is preliminary data.</text>
</comment>
<dbReference type="SMART" id="SM00075">
    <property type="entry name" value="HYDRO"/>
    <property type="match status" value="1"/>
</dbReference>
<evidence type="ECO:0008006" key="5">
    <source>
        <dbReference type="Google" id="ProtNLM"/>
    </source>
</evidence>
<proteinExistence type="predicted"/>
<reference evidence="3" key="1">
    <citation type="journal article" date="2019" name="Beilstein J. Org. Chem.">
        <title>Nanangenines: drimane sesquiterpenoids as the dominant metabolite cohort of a novel Australian fungus, Aspergillus nanangensis.</title>
        <authorList>
            <person name="Lacey H.J."/>
            <person name="Gilchrist C.L.M."/>
            <person name="Crombie A."/>
            <person name="Kalaitzis J.A."/>
            <person name="Vuong D."/>
            <person name="Rutledge P.J."/>
            <person name="Turner P."/>
            <person name="Pitt J.I."/>
            <person name="Lacey E."/>
            <person name="Chooi Y.H."/>
            <person name="Piggott A.M."/>
        </authorList>
    </citation>
    <scope>NUCLEOTIDE SEQUENCE</scope>
    <source>
        <strain evidence="3">MST-FP2251</strain>
    </source>
</reference>
<evidence type="ECO:0000313" key="4">
    <source>
        <dbReference type="Proteomes" id="UP001194746"/>
    </source>
</evidence>
<dbReference type="GO" id="GO:0005199">
    <property type="term" value="F:structural constituent of cell wall"/>
    <property type="evidence" value="ECO:0007669"/>
    <property type="project" value="InterPro"/>
</dbReference>
<dbReference type="Proteomes" id="UP001194746">
    <property type="component" value="Unassembled WGS sequence"/>
</dbReference>
<evidence type="ECO:0000256" key="1">
    <source>
        <dbReference type="ARBA" id="ARBA00023157"/>
    </source>
</evidence>
<feature type="signal peptide" evidence="2">
    <location>
        <begin position="1"/>
        <end position="17"/>
    </location>
</feature>